<sequence>MSVCSMAVRLAHLVYCCRIASPSLVSLPAHQYRATLELRSSYSRMQRSICSYSCLAVAFSSLEVKKNFTLIVPCGSGFFFFARLYHEINPVDVMDCRIYTITNAFGSGGCRSGSSAGGPFSLASITSTRSLPGEASPLVAIGGPRIPAGPRITATDDGPAGPPPPGPAVPLAGGGVSDSSPWGGTGLFTCSRNASERCLSRVPNFSKNGFRRPGRLRAGTVGEGRKKGKSLVVREGV</sequence>
<protein>
    <submittedName>
        <fullName evidence="2">Uncharacterized protein</fullName>
    </submittedName>
</protein>
<evidence type="ECO:0000313" key="2">
    <source>
        <dbReference type="EnsemblMetazoa" id="ACOM035623-PA.1"/>
    </source>
</evidence>
<proteinExistence type="predicted"/>
<dbReference type="EnsemblMetazoa" id="ACOM035623-RA">
    <property type="protein sequence ID" value="ACOM035623-PA.1"/>
    <property type="gene ID" value="ACOM035623"/>
</dbReference>
<organism evidence="2">
    <name type="scientific">Anopheles coluzzii</name>
    <name type="common">African malaria mosquito</name>
    <dbReference type="NCBI Taxonomy" id="1518534"/>
    <lineage>
        <taxon>Eukaryota</taxon>
        <taxon>Metazoa</taxon>
        <taxon>Ecdysozoa</taxon>
        <taxon>Arthropoda</taxon>
        <taxon>Hexapoda</taxon>
        <taxon>Insecta</taxon>
        <taxon>Pterygota</taxon>
        <taxon>Neoptera</taxon>
        <taxon>Endopterygota</taxon>
        <taxon>Diptera</taxon>
        <taxon>Nematocera</taxon>
        <taxon>Culicoidea</taxon>
        <taxon>Culicidae</taxon>
        <taxon>Anophelinae</taxon>
        <taxon>Anopheles</taxon>
    </lineage>
</organism>
<name>A0A8W7PRJ1_ANOCL</name>
<feature type="region of interest" description="Disordered" evidence="1">
    <location>
        <begin position="150"/>
        <end position="173"/>
    </location>
</feature>
<evidence type="ECO:0000256" key="1">
    <source>
        <dbReference type="SAM" id="MobiDB-lite"/>
    </source>
</evidence>
<accession>A0A8W7PRJ1</accession>
<reference evidence="2" key="1">
    <citation type="submission" date="2022-08" db="UniProtKB">
        <authorList>
            <consortium name="EnsemblMetazoa"/>
        </authorList>
    </citation>
    <scope>IDENTIFICATION</scope>
</reference>
<dbReference type="AlphaFoldDB" id="A0A8W7PRJ1"/>
<dbReference type="Proteomes" id="UP000075882">
    <property type="component" value="Unassembled WGS sequence"/>
</dbReference>
<feature type="region of interest" description="Disordered" evidence="1">
    <location>
        <begin position="216"/>
        <end position="237"/>
    </location>
</feature>